<reference evidence="1" key="1">
    <citation type="submission" date="2019-09" db="EMBL/GenBank/DDBJ databases">
        <authorList>
            <person name="Li J."/>
        </authorList>
    </citation>
    <scope>NUCLEOTIDE SEQUENCE [LARGE SCALE GENOMIC DNA]</scope>
    <source>
        <strain evidence="1">JCM 14732</strain>
    </source>
</reference>
<name>A0A5M4FJI1_9ACTN</name>
<proteinExistence type="predicted"/>
<dbReference type="AlphaFoldDB" id="A0A5M4FJI1"/>
<organism evidence="1 2">
    <name type="scientific">Aeromicrobium ginsengisoli</name>
    <dbReference type="NCBI Taxonomy" id="363867"/>
    <lineage>
        <taxon>Bacteria</taxon>
        <taxon>Bacillati</taxon>
        <taxon>Actinomycetota</taxon>
        <taxon>Actinomycetes</taxon>
        <taxon>Propionibacteriales</taxon>
        <taxon>Nocardioidaceae</taxon>
        <taxon>Aeromicrobium</taxon>
    </lineage>
</organism>
<sequence>MTDDAPYVFSADVFKLWMVDRRSQQFRVVLQNGETHTEPMNLDEALRTSEVAMMIFDWERWRNISITTREHAIVAEAYSPFQEDPLHGRATVYLDQNHWSTVALARVAPERVKNRDELAAACELIRLATDGGIVLPLSSGHMLETAGLYGDKRYDLGVAMASLTGGWQLRHPMSVWRHEAAEMFADVLGEDRPGSPPVITLEPNALMSEGKRAADFEPDSQELFEYVMSSAATIADMLLHPETSERGNPTVWLDRQVAVTAEVTALSGTASKRRLALRRFWEADFQPFFNGHHDLKTDQPLPHLNDRQLVSSLASMPMVGYLSGLFTQRYLNGTTVWKPNDLVDMLFLSCAAGYADFVAAEAHTGTQLAQLQRTRGKPQTVFTTLHGMVEALLESGAQTATERGEG</sequence>
<gene>
    <name evidence="1" type="ORF">ESP70_003925</name>
</gene>
<keyword evidence="2" id="KW-1185">Reference proteome</keyword>
<dbReference type="Proteomes" id="UP000380867">
    <property type="component" value="Unassembled WGS sequence"/>
</dbReference>
<evidence type="ECO:0000313" key="2">
    <source>
        <dbReference type="Proteomes" id="UP000380867"/>
    </source>
</evidence>
<dbReference type="RefSeq" id="WP_149688025.1">
    <property type="nucleotide sequence ID" value="NZ_SDPQ02000001.1"/>
</dbReference>
<protein>
    <submittedName>
        <fullName evidence="1">Uncharacterized protein</fullName>
    </submittedName>
</protein>
<dbReference type="OrthoDB" id="4136070at2"/>
<evidence type="ECO:0000313" key="1">
    <source>
        <dbReference type="EMBL" id="KAA1399913.1"/>
    </source>
</evidence>
<accession>A0A5M4FJI1</accession>
<dbReference type="EMBL" id="SDPQ02000001">
    <property type="protein sequence ID" value="KAA1399913.1"/>
    <property type="molecule type" value="Genomic_DNA"/>
</dbReference>
<comment type="caution">
    <text evidence="1">The sequence shown here is derived from an EMBL/GenBank/DDBJ whole genome shotgun (WGS) entry which is preliminary data.</text>
</comment>